<protein>
    <submittedName>
        <fullName evidence="2">Uncharacterized protein</fullName>
    </submittedName>
</protein>
<reference evidence="2" key="1">
    <citation type="journal article" date="2018" name="DNA Res.">
        <title>Multiple hybrid de novo genome assembly of finger millet, an orphan allotetraploid crop.</title>
        <authorList>
            <person name="Hatakeyama M."/>
            <person name="Aluri S."/>
            <person name="Balachadran M.T."/>
            <person name="Sivarajan S.R."/>
            <person name="Patrignani A."/>
            <person name="Gruter S."/>
            <person name="Poveda L."/>
            <person name="Shimizu-Inatsugi R."/>
            <person name="Baeten J."/>
            <person name="Francoijs K.J."/>
            <person name="Nataraja K.N."/>
            <person name="Reddy Y.A.N."/>
            <person name="Phadnis S."/>
            <person name="Ravikumar R.L."/>
            <person name="Schlapbach R."/>
            <person name="Sreeman S.M."/>
            <person name="Shimizu K.K."/>
        </authorList>
    </citation>
    <scope>NUCLEOTIDE SEQUENCE</scope>
</reference>
<feature type="compositionally biased region" description="Low complexity" evidence="1">
    <location>
        <begin position="88"/>
        <end position="103"/>
    </location>
</feature>
<comment type="caution">
    <text evidence="2">The sequence shown here is derived from an EMBL/GenBank/DDBJ whole genome shotgun (WGS) entry which is preliminary data.</text>
</comment>
<feature type="region of interest" description="Disordered" evidence="1">
    <location>
        <begin position="74"/>
        <end position="114"/>
    </location>
</feature>
<evidence type="ECO:0000256" key="1">
    <source>
        <dbReference type="SAM" id="MobiDB-lite"/>
    </source>
</evidence>
<proteinExistence type="predicted"/>
<name>A0AAV5FP66_ELECO</name>
<reference evidence="2" key="2">
    <citation type="submission" date="2021-12" db="EMBL/GenBank/DDBJ databases">
        <title>Resequencing data analysis of finger millet.</title>
        <authorList>
            <person name="Hatakeyama M."/>
            <person name="Aluri S."/>
            <person name="Balachadran M.T."/>
            <person name="Sivarajan S.R."/>
            <person name="Poveda L."/>
            <person name="Shimizu-Inatsugi R."/>
            <person name="Schlapbach R."/>
            <person name="Sreeman S.M."/>
            <person name="Shimizu K.K."/>
        </authorList>
    </citation>
    <scope>NUCLEOTIDE SEQUENCE</scope>
</reference>
<evidence type="ECO:0000313" key="3">
    <source>
        <dbReference type="Proteomes" id="UP001054889"/>
    </source>
</evidence>
<keyword evidence="3" id="KW-1185">Reference proteome</keyword>
<evidence type="ECO:0000313" key="2">
    <source>
        <dbReference type="EMBL" id="GJN36548.1"/>
    </source>
</evidence>
<sequence>MSASLKSLVMVKCSFSQNFTVDCSNLVIVRCVAPERWVPLFKNLGSLVTGTVKLDDPLLRAYFHKYHEDYEFAQTGDEDSDSDSMHTSDGSGESSDDAGYSSDDYSDDIDNHDH</sequence>
<dbReference type="AlphaFoldDB" id="A0AAV5FP66"/>
<gene>
    <name evidence="2" type="primary">gb25421</name>
    <name evidence="2" type="ORF">PR202_gb25421</name>
</gene>
<dbReference type="Proteomes" id="UP001054889">
    <property type="component" value="Unassembled WGS sequence"/>
</dbReference>
<dbReference type="EMBL" id="BQKI01000090">
    <property type="protein sequence ID" value="GJN36548.1"/>
    <property type="molecule type" value="Genomic_DNA"/>
</dbReference>
<accession>A0AAV5FP66</accession>
<organism evidence="2 3">
    <name type="scientific">Eleusine coracana subsp. coracana</name>
    <dbReference type="NCBI Taxonomy" id="191504"/>
    <lineage>
        <taxon>Eukaryota</taxon>
        <taxon>Viridiplantae</taxon>
        <taxon>Streptophyta</taxon>
        <taxon>Embryophyta</taxon>
        <taxon>Tracheophyta</taxon>
        <taxon>Spermatophyta</taxon>
        <taxon>Magnoliopsida</taxon>
        <taxon>Liliopsida</taxon>
        <taxon>Poales</taxon>
        <taxon>Poaceae</taxon>
        <taxon>PACMAD clade</taxon>
        <taxon>Chloridoideae</taxon>
        <taxon>Cynodonteae</taxon>
        <taxon>Eleusininae</taxon>
        <taxon>Eleusine</taxon>
    </lineage>
</organism>